<protein>
    <recommendedName>
        <fullName evidence="2">DUF6533 domain-containing protein</fullName>
    </recommendedName>
</protein>
<accession>A0A0C2SW85</accession>
<keyword evidence="4" id="KW-1185">Reference proteome</keyword>
<dbReference type="EMBL" id="KN818230">
    <property type="protein sequence ID" value="KIL67720.1"/>
    <property type="molecule type" value="Genomic_DNA"/>
</dbReference>
<feature type="transmembrane region" description="Helical" evidence="1">
    <location>
        <begin position="25"/>
        <end position="46"/>
    </location>
</feature>
<evidence type="ECO:0000259" key="2">
    <source>
        <dbReference type="Pfam" id="PF20151"/>
    </source>
</evidence>
<keyword evidence="1" id="KW-1133">Transmembrane helix</keyword>
<feature type="transmembrane region" description="Helical" evidence="1">
    <location>
        <begin position="181"/>
        <end position="201"/>
    </location>
</feature>
<reference evidence="3 4" key="1">
    <citation type="submission" date="2014-04" db="EMBL/GenBank/DDBJ databases">
        <title>Evolutionary Origins and Diversification of the Mycorrhizal Mutualists.</title>
        <authorList>
            <consortium name="DOE Joint Genome Institute"/>
            <consortium name="Mycorrhizal Genomics Consortium"/>
            <person name="Kohler A."/>
            <person name="Kuo A."/>
            <person name="Nagy L.G."/>
            <person name="Floudas D."/>
            <person name="Copeland A."/>
            <person name="Barry K.W."/>
            <person name="Cichocki N."/>
            <person name="Veneault-Fourrey C."/>
            <person name="LaButti K."/>
            <person name="Lindquist E.A."/>
            <person name="Lipzen A."/>
            <person name="Lundell T."/>
            <person name="Morin E."/>
            <person name="Murat C."/>
            <person name="Riley R."/>
            <person name="Ohm R."/>
            <person name="Sun H."/>
            <person name="Tunlid A."/>
            <person name="Henrissat B."/>
            <person name="Grigoriev I.V."/>
            <person name="Hibbett D.S."/>
            <person name="Martin F."/>
        </authorList>
    </citation>
    <scope>NUCLEOTIDE SEQUENCE [LARGE SCALE GENOMIC DNA]</scope>
    <source>
        <strain evidence="3 4">Koide BX008</strain>
    </source>
</reference>
<keyword evidence="1" id="KW-0472">Membrane</keyword>
<gene>
    <name evidence="3" type="ORF">M378DRAFT_121757</name>
</gene>
<dbReference type="InterPro" id="IPR045340">
    <property type="entry name" value="DUF6533"/>
</dbReference>
<dbReference type="AlphaFoldDB" id="A0A0C2SW85"/>
<dbReference type="HOGENOM" id="CLU_035509_2_3_1"/>
<feature type="transmembrane region" description="Helical" evidence="1">
    <location>
        <begin position="91"/>
        <end position="110"/>
    </location>
</feature>
<dbReference type="InParanoid" id="A0A0C2SW85"/>
<dbReference type="Proteomes" id="UP000054549">
    <property type="component" value="Unassembled WGS sequence"/>
</dbReference>
<keyword evidence="1" id="KW-0812">Transmembrane</keyword>
<organism evidence="3 4">
    <name type="scientific">Amanita muscaria (strain Koide BX008)</name>
    <dbReference type="NCBI Taxonomy" id="946122"/>
    <lineage>
        <taxon>Eukaryota</taxon>
        <taxon>Fungi</taxon>
        <taxon>Dikarya</taxon>
        <taxon>Basidiomycota</taxon>
        <taxon>Agaricomycotina</taxon>
        <taxon>Agaricomycetes</taxon>
        <taxon>Agaricomycetidae</taxon>
        <taxon>Agaricales</taxon>
        <taxon>Pluteineae</taxon>
        <taxon>Amanitaceae</taxon>
        <taxon>Amanita</taxon>
    </lineage>
</organism>
<dbReference type="OrthoDB" id="3354157at2759"/>
<evidence type="ECO:0000313" key="4">
    <source>
        <dbReference type="Proteomes" id="UP000054549"/>
    </source>
</evidence>
<proteinExistence type="predicted"/>
<sequence>MLWDHIDTFVSEVELIWKRDKTLGAWLFLLNRYLIPLGFIVNLFAYLYNWDPQRCQRFVYYEGAMTIIGVSIAEIMMFLRIRCLYYTRKGIHYGLGILFLIQNVVNVWLLTKGEPVPHASDRVKACSMIFPDGLSKAATASAWLPLLYDTVVFLLTLNRVLPSKERITVSVLKRRLYEDGIIYYSAIFVVTLVLAIMIATAPDGVKNISAQYVFCISYQRVTMMSRITLNLKKAGAKGLGVRHIDIRALTPLKFSSTEMSSLGQIHDHVEERFKDDTGISTSRV</sequence>
<name>A0A0C2SW85_AMAMK</name>
<feature type="transmembrane region" description="Helical" evidence="1">
    <location>
        <begin position="142"/>
        <end position="161"/>
    </location>
</feature>
<feature type="domain" description="DUF6533" evidence="2">
    <location>
        <begin position="1"/>
        <end position="37"/>
    </location>
</feature>
<dbReference type="Pfam" id="PF20151">
    <property type="entry name" value="DUF6533"/>
    <property type="match status" value="1"/>
</dbReference>
<evidence type="ECO:0000256" key="1">
    <source>
        <dbReference type="SAM" id="Phobius"/>
    </source>
</evidence>
<evidence type="ECO:0000313" key="3">
    <source>
        <dbReference type="EMBL" id="KIL67720.1"/>
    </source>
</evidence>
<feature type="transmembrane region" description="Helical" evidence="1">
    <location>
        <begin position="58"/>
        <end position="79"/>
    </location>
</feature>